<reference evidence="2 3" key="1">
    <citation type="submission" date="2013-08" db="EMBL/GenBank/DDBJ databases">
        <authorList>
            <person name="Weinstock G."/>
            <person name="Sodergren E."/>
            <person name="Wylie T."/>
            <person name="Fulton L."/>
            <person name="Fulton R."/>
            <person name="Fronick C."/>
            <person name="O'Laughlin M."/>
            <person name="Godfrey J."/>
            <person name="Miner T."/>
            <person name="Herter B."/>
            <person name="Appelbaum E."/>
            <person name="Cordes M."/>
            <person name="Lek S."/>
            <person name="Wollam A."/>
            <person name="Pepin K.H."/>
            <person name="Palsikar V.B."/>
            <person name="Mitreva M."/>
            <person name="Wilson R.K."/>
        </authorList>
    </citation>
    <scope>NUCLEOTIDE SEQUENCE [LARGE SCALE GENOMIC DNA]</scope>
    <source>
        <strain evidence="2 3">F0041</strain>
    </source>
</reference>
<feature type="transmembrane region" description="Helical" evidence="1">
    <location>
        <begin position="20"/>
        <end position="44"/>
    </location>
</feature>
<name>U2C3H9_9BACE</name>
<comment type="caution">
    <text evidence="2">The sequence shown here is derived from an EMBL/GenBank/DDBJ whole genome shotgun (WGS) entry which is preliminary data.</text>
</comment>
<evidence type="ECO:0000313" key="3">
    <source>
        <dbReference type="Proteomes" id="UP000016496"/>
    </source>
</evidence>
<sequence length="55" mass="6355">MENFLCLSKEKVVQNGKLFYKYLVCSFPFGKAVIIPVFFFFPFLTVRNNLSQGLA</sequence>
<evidence type="ECO:0000313" key="2">
    <source>
        <dbReference type="EMBL" id="ERI85024.1"/>
    </source>
</evidence>
<organism evidence="2 3">
    <name type="scientific">Bacteroides pyogenes F0041</name>
    <dbReference type="NCBI Taxonomy" id="1321819"/>
    <lineage>
        <taxon>Bacteria</taxon>
        <taxon>Pseudomonadati</taxon>
        <taxon>Bacteroidota</taxon>
        <taxon>Bacteroidia</taxon>
        <taxon>Bacteroidales</taxon>
        <taxon>Bacteroidaceae</taxon>
        <taxon>Bacteroides</taxon>
    </lineage>
</organism>
<dbReference type="Proteomes" id="UP000016496">
    <property type="component" value="Unassembled WGS sequence"/>
</dbReference>
<keyword evidence="1" id="KW-1133">Transmembrane helix</keyword>
<gene>
    <name evidence="2" type="ORF">HMPREF1981_02092</name>
</gene>
<dbReference type="EMBL" id="AWSV01000110">
    <property type="protein sequence ID" value="ERI85024.1"/>
    <property type="molecule type" value="Genomic_DNA"/>
</dbReference>
<proteinExistence type="predicted"/>
<dbReference type="AlphaFoldDB" id="U2C3H9"/>
<dbReference type="PATRIC" id="fig|1321819.3.peg.1929"/>
<keyword evidence="1" id="KW-0812">Transmembrane</keyword>
<dbReference type="HOGENOM" id="CLU_3022496_0_0_10"/>
<accession>U2C3H9</accession>
<protein>
    <submittedName>
        <fullName evidence="2">Uncharacterized protein</fullName>
    </submittedName>
</protein>
<keyword evidence="1" id="KW-0472">Membrane</keyword>
<evidence type="ECO:0000256" key="1">
    <source>
        <dbReference type="SAM" id="Phobius"/>
    </source>
</evidence>